<sequence>MADISETSGGEDGSYFDGCLLNTMEILVKDIEKRSGEKLKEPYIVYMIETRCFSSSSDEENQSSCLWRRYSEFDMLRNYLQTTYPGLIIPPLPEKKSNLAAFRLNSDNYNMEFVERRRNGLEFFLHRIAKHPQLGLDEYFKSFLTQEEVWKESIIATGFQSKADSKLKSLSASFSVKKPDKKYEDIKNYSQTLQGNIASLLKVQQKISEKQFSIHKEHANYGKIFSEWSSIEDEMGHALQKAGHYMDK</sequence>
<dbReference type="Gene3D" id="1.20.1270.60">
    <property type="entry name" value="Arfaptin homology (AH) domain/BAR domain"/>
    <property type="match status" value="1"/>
</dbReference>
<dbReference type="Gene3D" id="3.30.1520.10">
    <property type="entry name" value="Phox-like domain"/>
    <property type="match status" value="1"/>
</dbReference>
<dbReference type="InterPro" id="IPR001683">
    <property type="entry name" value="PX_dom"/>
</dbReference>
<dbReference type="Pfam" id="PF00787">
    <property type="entry name" value="PX"/>
    <property type="match status" value="1"/>
</dbReference>
<reference evidence="2" key="1">
    <citation type="submission" date="2020-04" db="EMBL/GenBank/DDBJ databases">
        <authorList>
            <person name="Alioto T."/>
            <person name="Alioto T."/>
            <person name="Gomez Garrido J."/>
        </authorList>
    </citation>
    <scope>NUCLEOTIDE SEQUENCE</scope>
    <source>
        <strain evidence="2">A484AB</strain>
    </source>
</reference>
<dbReference type="EMBL" id="CACRXK020003275">
    <property type="protein sequence ID" value="CAB3998133.1"/>
    <property type="molecule type" value="Genomic_DNA"/>
</dbReference>
<dbReference type="GO" id="GO:0031201">
    <property type="term" value="C:SNARE complex"/>
    <property type="evidence" value="ECO:0007669"/>
    <property type="project" value="TreeGrafter"/>
</dbReference>
<gene>
    <name evidence="2" type="ORF">PACLA_8A054274</name>
</gene>
<dbReference type="PANTHER" id="PTHR46596:SF1">
    <property type="entry name" value="SORTING NEXIN-4"/>
    <property type="match status" value="1"/>
</dbReference>
<comment type="caution">
    <text evidence="2">The sequence shown here is derived from an EMBL/GenBank/DDBJ whole genome shotgun (WGS) entry which is preliminary data.</text>
</comment>
<dbReference type="OrthoDB" id="289314at2759"/>
<evidence type="ECO:0000313" key="3">
    <source>
        <dbReference type="Proteomes" id="UP001152795"/>
    </source>
</evidence>
<evidence type="ECO:0000313" key="2">
    <source>
        <dbReference type="EMBL" id="CAB3998133.1"/>
    </source>
</evidence>
<dbReference type="GO" id="GO:0015031">
    <property type="term" value="P:protein transport"/>
    <property type="evidence" value="ECO:0007669"/>
    <property type="project" value="InterPro"/>
</dbReference>
<protein>
    <submittedName>
        <fullName evidence="2">Sorting nexin-4</fullName>
    </submittedName>
</protein>
<accession>A0A7D9E192</accession>
<dbReference type="InterPro" id="IPR027267">
    <property type="entry name" value="AH/BAR_dom_sf"/>
</dbReference>
<dbReference type="InterPro" id="IPR036871">
    <property type="entry name" value="PX_dom_sf"/>
</dbReference>
<dbReference type="GO" id="GO:0032266">
    <property type="term" value="F:phosphatidylinositol-3-phosphate binding"/>
    <property type="evidence" value="ECO:0007669"/>
    <property type="project" value="TreeGrafter"/>
</dbReference>
<dbReference type="GO" id="GO:0005886">
    <property type="term" value="C:plasma membrane"/>
    <property type="evidence" value="ECO:0007669"/>
    <property type="project" value="TreeGrafter"/>
</dbReference>
<dbReference type="AlphaFoldDB" id="A0A7D9E192"/>
<dbReference type="PROSITE" id="PS50195">
    <property type="entry name" value="PX"/>
    <property type="match status" value="1"/>
</dbReference>
<dbReference type="InterPro" id="IPR034783">
    <property type="entry name" value="SNX4"/>
</dbReference>
<keyword evidence="3" id="KW-1185">Reference proteome</keyword>
<dbReference type="Proteomes" id="UP001152795">
    <property type="component" value="Unassembled WGS sequence"/>
</dbReference>
<organism evidence="2 3">
    <name type="scientific">Paramuricea clavata</name>
    <name type="common">Red gorgonian</name>
    <name type="synonym">Violescent sea-whip</name>
    <dbReference type="NCBI Taxonomy" id="317549"/>
    <lineage>
        <taxon>Eukaryota</taxon>
        <taxon>Metazoa</taxon>
        <taxon>Cnidaria</taxon>
        <taxon>Anthozoa</taxon>
        <taxon>Octocorallia</taxon>
        <taxon>Malacalcyonacea</taxon>
        <taxon>Plexauridae</taxon>
        <taxon>Paramuricea</taxon>
    </lineage>
</organism>
<dbReference type="SUPFAM" id="SSF64268">
    <property type="entry name" value="PX domain"/>
    <property type="match status" value="1"/>
</dbReference>
<evidence type="ECO:0000256" key="1">
    <source>
        <dbReference type="ARBA" id="ARBA00010883"/>
    </source>
</evidence>
<name>A0A7D9E192_PARCT</name>
<proteinExistence type="inferred from homology"/>
<comment type="similarity">
    <text evidence="1">Belongs to the sorting nexin family.</text>
</comment>
<dbReference type="PANTHER" id="PTHR46596">
    <property type="entry name" value="SORTING NEXIN-4"/>
    <property type="match status" value="1"/>
</dbReference>
<dbReference type="SMART" id="SM00312">
    <property type="entry name" value="PX"/>
    <property type="match status" value="1"/>
</dbReference>
<dbReference type="GO" id="GO:2000786">
    <property type="term" value="P:positive regulation of autophagosome assembly"/>
    <property type="evidence" value="ECO:0007669"/>
    <property type="project" value="TreeGrafter"/>
</dbReference>
<dbReference type="GO" id="GO:0031901">
    <property type="term" value="C:early endosome membrane"/>
    <property type="evidence" value="ECO:0007669"/>
    <property type="project" value="TreeGrafter"/>
</dbReference>